<evidence type="ECO:0000256" key="1">
    <source>
        <dbReference type="SAM" id="Phobius"/>
    </source>
</evidence>
<gene>
    <name evidence="2" type="ORF">CWI75_14155</name>
</gene>
<evidence type="ECO:0000313" key="3">
    <source>
        <dbReference type="Proteomes" id="UP000234845"/>
    </source>
</evidence>
<protein>
    <recommendedName>
        <fullName evidence="4">Pilus assembly protein PilW</fullName>
    </recommendedName>
</protein>
<dbReference type="RefSeq" id="WP_101522175.1">
    <property type="nucleotide sequence ID" value="NZ_PKLZ01000011.1"/>
</dbReference>
<sequence>MTTLRYRRRNLGLGLIEIMIALGLGAIIMLGVTEIATQNSATRNEIERFGRQMESAIFAMGTIERDVVSAAFWGEKGEVTPGGTIPPVCVDSAVELEEAMGYPIQGGQGAIACTPANLQPKANTDYVAIRRVSSCALGSPGCPVAGSNFHLQVLACFEQDSLNKPGDHFLIDNDVAALDLEKRECDGVNIAPRYRFLNRIYYVNADDKLMRAELEGSSYVEQEMIENVELLRFEYGLDTDGDGQVDGYASNIASPNDLIWPQVVMVRLSMIVRSHQPSPGFTDTRTYTVGGQSYTPATFTSHRRQLYTRTMFTRNIAGRREVP</sequence>
<dbReference type="AlphaFoldDB" id="A0A2N5XZN5"/>
<keyword evidence="3" id="KW-1185">Reference proteome</keyword>
<comment type="caution">
    <text evidence="2">The sequence shown here is derived from an EMBL/GenBank/DDBJ whole genome shotgun (WGS) entry which is preliminary data.</text>
</comment>
<organism evidence="2 3">
    <name type="scientific">Kineobactrum sediminis</name>
    <dbReference type="NCBI Taxonomy" id="1905677"/>
    <lineage>
        <taxon>Bacteria</taxon>
        <taxon>Pseudomonadati</taxon>
        <taxon>Pseudomonadota</taxon>
        <taxon>Gammaproteobacteria</taxon>
        <taxon>Cellvibrionales</taxon>
        <taxon>Halieaceae</taxon>
        <taxon>Kineobactrum</taxon>
    </lineage>
</organism>
<keyword evidence="1" id="KW-0472">Membrane</keyword>
<evidence type="ECO:0008006" key="4">
    <source>
        <dbReference type="Google" id="ProtNLM"/>
    </source>
</evidence>
<feature type="transmembrane region" description="Helical" evidence="1">
    <location>
        <begin position="12"/>
        <end position="32"/>
    </location>
</feature>
<accession>A0A2N5XZN5</accession>
<keyword evidence="1" id="KW-0812">Transmembrane</keyword>
<dbReference type="Pfam" id="PF16074">
    <property type="entry name" value="PilW"/>
    <property type="match status" value="1"/>
</dbReference>
<dbReference type="GO" id="GO:0043683">
    <property type="term" value="P:type IV pilus assembly"/>
    <property type="evidence" value="ECO:0007669"/>
    <property type="project" value="InterPro"/>
</dbReference>
<reference evidence="3" key="1">
    <citation type="submission" date="2017-11" db="EMBL/GenBank/DDBJ databases">
        <title>The draft genome sequence of Chromatocurvus sp. F02.</title>
        <authorList>
            <person name="Du Z.-J."/>
            <person name="Chang Y.-Q."/>
        </authorList>
    </citation>
    <scope>NUCLEOTIDE SEQUENCE [LARGE SCALE GENOMIC DNA]</scope>
    <source>
        <strain evidence="3">F02</strain>
    </source>
</reference>
<keyword evidence="1" id="KW-1133">Transmembrane helix</keyword>
<proteinExistence type="predicted"/>
<evidence type="ECO:0000313" key="2">
    <source>
        <dbReference type="EMBL" id="PLW81612.1"/>
    </source>
</evidence>
<dbReference type="Proteomes" id="UP000234845">
    <property type="component" value="Unassembled WGS sequence"/>
</dbReference>
<dbReference type="InterPro" id="IPR032092">
    <property type="entry name" value="PilW"/>
</dbReference>
<dbReference type="EMBL" id="PKLZ01000011">
    <property type="protein sequence ID" value="PLW81612.1"/>
    <property type="molecule type" value="Genomic_DNA"/>
</dbReference>
<dbReference type="OrthoDB" id="5296662at2"/>
<name>A0A2N5XZN5_9GAMM</name>